<name>A0A376LPW2_ECOLX</name>
<dbReference type="Proteomes" id="UP000254877">
    <property type="component" value="Unassembled WGS sequence"/>
</dbReference>
<organism evidence="1 2">
    <name type="scientific">Escherichia coli</name>
    <dbReference type="NCBI Taxonomy" id="562"/>
    <lineage>
        <taxon>Bacteria</taxon>
        <taxon>Pseudomonadati</taxon>
        <taxon>Pseudomonadota</taxon>
        <taxon>Gammaproteobacteria</taxon>
        <taxon>Enterobacterales</taxon>
        <taxon>Enterobacteriaceae</taxon>
        <taxon>Escherichia</taxon>
    </lineage>
</organism>
<evidence type="ECO:0000313" key="2">
    <source>
        <dbReference type="Proteomes" id="UP000254877"/>
    </source>
</evidence>
<accession>A0A376LPW2</accession>
<sequence length="262" mass="29942">MSKGKHWLNNWLRSWVVWSLYDGSGYAVKDWAEAGYKCYCFNYDGANHGDYEGVKIIHPNIEYVNVWIDSHFLVMFSPELSSYPAPDIILGFPPCDDLAVSGARWFAGKREKDPAFQVKAAYNAKLVEKLANMYNVPWMVENPVGALSTLWRKPDFIFNPCAYGGYLPEDDKHPAFPEYIAARDAYTKKTCIWCGNGFKQPLFRPVPMPDEWEDSKQHAKLGGKSKRTKMIRSLTPRGFARAVFLANDRAINRTTLNRVLPD</sequence>
<dbReference type="AlphaFoldDB" id="A0A376LPW2"/>
<gene>
    <name evidence="1" type="ORF">NCTC7928_07094</name>
</gene>
<reference evidence="1 2" key="1">
    <citation type="submission" date="2018-06" db="EMBL/GenBank/DDBJ databases">
        <authorList>
            <consortium name="Pathogen Informatics"/>
            <person name="Doyle S."/>
        </authorList>
    </citation>
    <scope>NUCLEOTIDE SEQUENCE [LARGE SCALE GENOMIC DNA]</scope>
    <source>
        <strain evidence="1 2">NCTC7928</strain>
    </source>
</reference>
<evidence type="ECO:0008006" key="3">
    <source>
        <dbReference type="Google" id="ProtNLM"/>
    </source>
</evidence>
<dbReference type="RefSeq" id="WP_021523515.1">
    <property type="nucleotide sequence ID" value="NZ_CAJZOM010000010.1"/>
</dbReference>
<protein>
    <recommendedName>
        <fullName evidence="3">DNA cytosine methyltransferase</fullName>
    </recommendedName>
</protein>
<evidence type="ECO:0000313" key="1">
    <source>
        <dbReference type="EMBL" id="STF46292.1"/>
    </source>
</evidence>
<dbReference type="EMBL" id="UGAB01000002">
    <property type="protein sequence ID" value="STF46292.1"/>
    <property type="molecule type" value="Genomic_DNA"/>
</dbReference>
<proteinExistence type="predicted"/>